<proteinExistence type="inferred from homology"/>
<gene>
    <name evidence="3" type="ORF">A2V49_02405</name>
</gene>
<dbReference type="EMBL" id="MEUV01000006">
    <property type="protein sequence ID" value="OGC46369.1"/>
    <property type="molecule type" value="Genomic_DNA"/>
</dbReference>
<dbReference type="InterPro" id="IPR057666">
    <property type="entry name" value="DrpA_SLOG"/>
</dbReference>
<sequence>MVINTALDGGGRAVGILPYGSDFIKNDYNHNNIEKFTKNKNFVLILPFEKDQKPCKETFSFRNHLMLSMSRIILVIEAGAKSKVFYLVDSALDMGKDIYCVPGNVFSEKSIGTNNMIKDGANLVNDITEIISQKF</sequence>
<dbReference type="PANTHER" id="PTHR43022:SF1">
    <property type="entry name" value="PROTEIN SMF"/>
    <property type="match status" value="1"/>
</dbReference>
<dbReference type="PANTHER" id="PTHR43022">
    <property type="entry name" value="PROTEIN SMF"/>
    <property type="match status" value="1"/>
</dbReference>
<evidence type="ECO:0000256" key="1">
    <source>
        <dbReference type="ARBA" id="ARBA00006525"/>
    </source>
</evidence>
<feature type="domain" description="Smf/DprA SLOG" evidence="2">
    <location>
        <begin position="3"/>
        <end position="132"/>
    </location>
</feature>
<dbReference type="SUPFAM" id="SSF102405">
    <property type="entry name" value="MCP/YpsA-like"/>
    <property type="match status" value="1"/>
</dbReference>
<comment type="similarity">
    <text evidence="1">Belongs to the DprA/Smf family.</text>
</comment>
<dbReference type="GO" id="GO:0009294">
    <property type="term" value="P:DNA-mediated transformation"/>
    <property type="evidence" value="ECO:0007669"/>
    <property type="project" value="InterPro"/>
</dbReference>
<reference evidence="3 4" key="1">
    <citation type="journal article" date="2016" name="Nat. Commun.">
        <title>Thousands of microbial genomes shed light on interconnected biogeochemical processes in an aquifer system.</title>
        <authorList>
            <person name="Anantharaman K."/>
            <person name="Brown C.T."/>
            <person name="Hug L.A."/>
            <person name="Sharon I."/>
            <person name="Castelle C.J."/>
            <person name="Probst A.J."/>
            <person name="Thomas B.C."/>
            <person name="Singh A."/>
            <person name="Wilkins M.J."/>
            <person name="Karaoz U."/>
            <person name="Brodie E.L."/>
            <person name="Williams K.H."/>
            <person name="Hubbard S.S."/>
            <person name="Banfield J.F."/>
        </authorList>
    </citation>
    <scope>NUCLEOTIDE SEQUENCE [LARGE SCALE GENOMIC DNA]</scope>
</reference>
<dbReference type="Proteomes" id="UP000178615">
    <property type="component" value="Unassembled WGS sequence"/>
</dbReference>
<dbReference type="InterPro" id="IPR003488">
    <property type="entry name" value="DprA"/>
</dbReference>
<accession>A0A1F4UN61</accession>
<evidence type="ECO:0000313" key="3">
    <source>
        <dbReference type="EMBL" id="OGC46369.1"/>
    </source>
</evidence>
<evidence type="ECO:0000259" key="2">
    <source>
        <dbReference type="Pfam" id="PF02481"/>
    </source>
</evidence>
<evidence type="ECO:0000313" key="4">
    <source>
        <dbReference type="Proteomes" id="UP000178615"/>
    </source>
</evidence>
<organism evidence="3 4">
    <name type="scientific">candidate division WWE3 bacterium RBG_19FT_COMBO_34_6</name>
    <dbReference type="NCBI Taxonomy" id="1802612"/>
    <lineage>
        <taxon>Bacteria</taxon>
        <taxon>Katanobacteria</taxon>
    </lineage>
</organism>
<comment type="caution">
    <text evidence="3">The sequence shown here is derived from an EMBL/GenBank/DDBJ whole genome shotgun (WGS) entry which is preliminary data.</text>
</comment>
<name>A0A1F4UN61_UNCKA</name>
<dbReference type="AlphaFoldDB" id="A0A1F4UN61"/>
<dbReference type="Pfam" id="PF02481">
    <property type="entry name" value="DNA_processg_A"/>
    <property type="match status" value="1"/>
</dbReference>
<protein>
    <recommendedName>
        <fullName evidence="2">Smf/DprA SLOG domain-containing protein</fullName>
    </recommendedName>
</protein>
<dbReference type="Gene3D" id="3.40.50.450">
    <property type="match status" value="1"/>
</dbReference>